<gene>
    <name evidence="3" type="ORF">Tco_0680213</name>
</gene>
<reference evidence="3" key="2">
    <citation type="submission" date="2022-01" db="EMBL/GenBank/DDBJ databases">
        <authorList>
            <person name="Yamashiro T."/>
            <person name="Shiraishi A."/>
            <person name="Satake H."/>
            <person name="Nakayama K."/>
        </authorList>
    </citation>
    <scope>NUCLEOTIDE SEQUENCE</scope>
</reference>
<dbReference type="PANTHER" id="PTHR11439">
    <property type="entry name" value="GAG-POL-RELATED RETROTRANSPOSON"/>
    <property type="match status" value="1"/>
</dbReference>
<accession>A0ABQ4XJW3</accession>
<comment type="caution">
    <text evidence="3">The sequence shown here is derived from an EMBL/GenBank/DDBJ whole genome shotgun (WGS) entry which is preliminary data.</text>
</comment>
<proteinExistence type="predicted"/>
<feature type="compositionally biased region" description="Polar residues" evidence="1">
    <location>
        <begin position="243"/>
        <end position="258"/>
    </location>
</feature>
<feature type="domain" description="Reverse transcriptase Ty1/copia-type" evidence="2">
    <location>
        <begin position="303"/>
        <end position="454"/>
    </location>
</feature>
<evidence type="ECO:0000313" key="4">
    <source>
        <dbReference type="Proteomes" id="UP001151760"/>
    </source>
</evidence>
<dbReference type="Pfam" id="PF07727">
    <property type="entry name" value="RVT_2"/>
    <property type="match status" value="1"/>
</dbReference>
<dbReference type="SUPFAM" id="SSF56672">
    <property type="entry name" value="DNA/RNA polymerases"/>
    <property type="match status" value="1"/>
</dbReference>
<organism evidence="3 4">
    <name type="scientific">Tanacetum coccineum</name>
    <dbReference type="NCBI Taxonomy" id="301880"/>
    <lineage>
        <taxon>Eukaryota</taxon>
        <taxon>Viridiplantae</taxon>
        <taxon>Streptophyta</taxon>
        <taxon>Embryophyta</taxon>
        <taxon>Tracheophyta</taxon>
        <taxon>Spermatophyta</taxon>
        <taxon>Magnoliopsida</taxon>
        <taxon>eudicotyledons</taxon>
        <taxon>Gunneridae</taxon>
        <taxon>Pentapetalae</taxon>
        <taxon>asterids</taxon>
        <taxon>campanulids</taxon>
        <taxon>Asterales</taxon>
        <taxon>Asteraceae</taxon>
        <taxon>Asteroideae</taxon>
        <taxon>Anthemideae</taxon>
        <taxon>Anthemidinae</taxon>
        <taxon>Tanacetum</taxon>
    </lineage>
</organism>
<name>A0ABQ4XJW3_9ASTR</name>
<dbReference type="PANTHER" id="PTHR11439:SF442">
    <property type="entry name" value="CYSTEINE-RICH RLK (RECEPTOR-LIKE PROTEIN KINASE) 8"/>
    <property type="match status" value="1"/>
</dbReference>
<dbReference type="EMBL" id="BQNB010009592">
    <property type="protein sequence ID" value="GJS65649.1"/>
    <property type="molecule type" value="Genomic_DNA"/>
</dbReference>
<evidence type="ECO:0000259" key="2">
    <source>
        <dbReference type="Pfam" id="PF07727"/>
    </source>
</evidence>
<dbReference type="CDD" id="cd09272">
    <property type="entry name" value="RNase_HI_RT_Ty1"/>
    <property type="match status" value="1"/>
</dbReference>
<dbReference type="Proteomes" id="UP001151760">
    <property type="component" value="Unassembled WGS sequence"/>
</dbReference>
<evidence type="ECO:0000313" key="3">
    <source>
        <dbReference type="EMBL" id="GJS65649.1"/>
    </source>
</evidence>
<reference evidence="3" key="1">
    <citation type="journal article" date="2022" name="Int. J. Mol. Sci.">
        <title>Draft Genome of Tanacetum Coccineum: Genomic Comparison of Closely Related Tanacetum-Family Plants.</title>
        <authorList>
            <person name="Yamashiro T."/>
            <person name="Shiraishi A."/>
            <person name="Nakayama K."/>
            <person name="Satake H."/>
        </authorList>
    </citation>
    <scope>NUCLEOTIDE SEQUENCE</scope>
</reference>
<feature type="compositionally biased region" description="Basic and acidic residues" evidence="1">
    <location>
        <begin position="223"/>
        <end position="240"/>
    </location>
</feature>
<keyword evidence="4" id="KW-1185">Reference proteome</keyword>
<dbReference type="InterPro" id="IPR043502">
    <property type="entry name" value="DNA/RNA_pol_sf"/>
</dbReference>
<protein>
    <submittedName>
        <fullName evidence="3">Retrovirus-related pol polyprotein from transposon TNT 1-94</fullName>
    </submittedName>
</protein>
<feature type="region of interest" description="Disordered" evidence="1">
    <location>
        <begin position="223"/>
        <end position="258"/>
    </location>
</feature>
<dbReference type="InterPro" id="IPR013103">
    <property type="entry name" value="RVT_2"/>
</dbReference>
<sequence>MEMIVQEIDKMLPWMAKQIETINDILSDIIDIANLQENSKQVKVLLITSCMWIRTRIGNYKVDSSFIKALIKEEMEKMDTCSSLKIGISLSHEERMIDQTEISNKNEESFSFRPHSEKTILKEKKIMCDIPIPQTFAAQQTDKSRGQGKVQGMVFGLRDGLCHGLWSSTDSRSNPVSQKPCLPPIRDDWDHLFQPMFDEYFNPLSIAVSPVQEADAPRAEILADSRFEESTKTPTFHDDPLNESPNKDSTPQGSSSNVRQIHTPFEHLGRWTKDHPIANMIDDPSRSVSTRKQHETEQCDNVFLIKLKWIYKVKIDESGGVLKNRARLVAQGFRQEEGTNFEESFALVAKIEAIRIFVAYAAHKNIIIYQMDFKTDFLNGALKEEVYVSQPEGFVDQDNLSHVYKLKKALYGLKQAPRAWYDMLSSFLISQQFSKGAVDPTLFTRHAGNDILLMTNKFKMSMMGKMSFFLGLQISQSPKGIFINQSEYAFEIVKKYGLHSTDFVDTPMIENKKLDEDLQGKLVDATLYRDMIGSLMYLTSNRPDLNHVVCLCARYQAKPTKNHLQAVKQIFRYLNGTINMGLWYSKDTNMSLTAYADADHVGCQDTRRSTSRSAQFLGDKLVSWSSKKQKSTAISSTEVEYIACLDSFCFIKSLDLSQLTDYGFKFNKIPLYCDNKSAIALCCNNVQHSRAKHIDIRYHFIKEQVENGIVELYFVRTEYQLADIFTKPLHRERFNFLIDNIYGLRNVIQ</sequence>
<evidence type="ECO:0000256" key="1">
    <source>
        <dbReference type="SAM" id="MobiDB-lite"/>
    </source>
</evidence>